<dbReference type="AlphaFoldDB" id="A0A1X0N1V5"/>
<dbReference type="OrthoDB" id="7021400at2"/>
<name>A0A1X0N1V5_9PSED</name>
<organism evidence="1 2">
    <name type="scientific">Pseudomonas floridensis</name>
    <dbReference type="NCBI Taxonomy" id="1958950"/>
    <lineage>
        <taxon>Bacteria</taxon>
        <taxon>Pseudomonadati</taxon>
        <taxon>Pseudomonadota</taxon>
        <taxon>Gammaproteobacteria</taxon>
        <taxon>Pseudomonadales</taxon>
        <taxon>Pseudomonadaceae</taxon>
        <taxon>Pseudomonas</taxon>
    </lineage>
</organism>
<reference evidence="2" key="1">
    <citation type="submission" date="2017-02" db="EMBL/GenBank/DDBJ databases">
        <title>Pseudomonas floridae sp. nov., a novel pathogenic bacterial species isolated from tomato.</title>
        <authorList>
            <person name="Timilsina S."/>
            <person name="Vallad G.E."/>
            <person name="Jones J.B."/>
        </authorList>
    </citation>
    <scope>NUCLEOTIDE SEQUENCE [LARGE SCALE GENOMIC DNA]</scope>
    <source>
        <strain evidence="2">GEV388</strain>
    </source>
</reference>
<sequence length="104" mass="12178">MNREGIKQRVLDALGVILVDKAEIRDDATFKDLVLDDEDVETLFSQLGSEFNFEFPEFIRKRAIHKPEHLSLPMVVDLILLMQQESSKDGENERKTDRHAPWRR</sequence>
<dbReference type="Proteomes" id="UP000192815">
    <property type="component" value="Unassembled WGS sequence"/>
</dbReference>
<dbReference type="EMBL" id="MUIO01000079">
    <property type="protein sequence ID" value="ORC57468.1"/>
    <property type="molecule type" value="Genomic_DNA"/>
</dbReference>
<protein>
    <recommendedName>
        <fullName evidence="3">Acyl carrier protein</fullName>
    </recommendedName>
</protein>
<comment type="caution">
    <text evidence="1">The sequence shown here is derived from an EMBL/GenBank/DDBJ whole genome shotgun (WGS) entry which is preliminary data.</text>
</comment>
<accession>A0A1X0N1V5</accession>
<evidence type="ECO:0000313" key="2">
    <source>
        <dbReference type="Proteomes" id="UP000192815"/>
    </source>
</evidence>
<proteinExistence type="predicted"/>
<evidence type="ECO:0000313" key="1">
    <source>
        <dbReference type="EMBL" id="ORC57468.1"/>
    </source>
</evidence>
<keyword evidence="2" id="KW-1185">Reference proteome</keyword>
<gene>
    <name evidence="1" type="ORF">BZK31_19855</name>
</gene>
<dbReference type="RefSeq" id="WP_083184703.1">
    <property type="nucleotide sequence ID" value="NZ_CBCRZR010000009.1"/>
</dbReference>
<evidence type="ECO:0008006" key="3">
    <source>
        <dbReference type="Google" id="ProtNLM"/>
    </source>
</evidence>